<protein>
    <recommendedName>
        <fullName evidence="1">CHAT domain-containing protein</fullName>
    </recommendedName>
</protein>
<dbReference type="Proteomes" id="UP000054097">
    <property type="component" value="Unassembled WGS sequence"/>
</dbReference>
<accession>A0A0C2WUZ7</accession>
<proteinExistence type="predicted"/>
<evidence type="ECO:0000259" key="1">
    <source>
        <dbReference type="Pfam" id="PF12770"/>
    </source>
</evidence>
<dbReference type="OrthoDB" id="9991317at2759"/>
<dbReference type="HOGENOM" id="CLU_001305_5_1_1"/>
<organism evidence="2 3">
    <name type="scientific">Serendipita vermifera MAFF 305830</name>
    <dbReference type="NCBI Taxonomy" id="933852"/>
    <lineage>
        <taxon>Eukaryota</taxon>
        <taxon>Fungi</taxon>
        <taxon>Dikarya</taxon>
        <taxon>Basidiomycota</taxon>
        <taxon>Agaricomycotina</taxon>
        <taxon>Agaricomycetes</taxon>
        <taxon>Sebacinales</taxon>
        <taxon>Serendipitaceae</taxon>
        <taxon>Serendipita</taxon>
    </lineage>
</organism>
<name>A0A0C2WUZ7_SERVB</name>
<keyword evidence="3" id="KW-1185">Reference proteome</keyword>
<gene>
    <name evidence="2" type="ORF">M408DRAFT_328436</name>
</gene>
<dbReference type="AlphaFoldDB" id="A0A0C2WUZ7"/>
<reference evidence="3" key="2">
    <citation type="submission" date="2015-01" db="EMBL/GenBank/DDBJ databases">
        <title>Evolutionary Origins and Diversification of the Mycorrhizal Mutualists.</title>
        <authorList>
            <consortium name="DOE Joint Genome Institute"/>
            <consortium name="Mycorrhizal Genomics Consortium"/>
            <person name="Kohler A."/>
            <person name="Kuo A."/>
            <person name="Nagy L.G."/>
            <person name="Floudas D."/>
            <person name="Copeland A."/>
            <person name="Barry K.W."/>
            <person name="Cichocki N."/>
            <person name="Veneault-Fourrey C."/>
            <person name="LaButti K."/>
            <person name="Lindquist E.A."/>
            <person name="Lipzen A."/>
            <person name="Lundell T."/>
            <person name="Morin E."/>
            <person name="Murat C."/>
            <person name="Riley R."/>
            <person name="Ohm R."/>
            <person name="Sun H."/>
            <person name="Tunlid A."/>
            <person name="Henrissat B."/>
            <person name="Grigoriev I.V."/>
            <person name="Hibbett D.S."/>
            <person name="Martin F."/>
        </authorList>
    </citation>
    <scope>NUCLEOTIDE SEQUENCE [LARGE SCALE GENOMIC DNA]</scope>
    <source>
        <strain evidence="3">MAFF 305830</strain>
    </source>
</reference>
<evidence type="ECO:0000313" key="3">
    <source>
        <dbReference type="Proteomes" id="UP000054097"/>
    </source>
</evidence>
<sequence length="568" mass="63144">MRFQYNYTRDELKSAISALSTAAKSSTGVLMMRFRAAIMWASICPVDDQSPMEAFGIALHLLPRIAWIGLTLVEQRALLGEIGSVVRDAVSAAIKAKELETAVEWVEQGRSIIWQNMLGLRSPLDDLRRAHPKLAARFQRVSQKLEGYRSNKRLSADADEVTLVDVARKSSRLATEWEGVIDEIRRLPNFEWFLGAKRFDKLACVAVDGPVVILNVQRSRCDALALMPGKSKDSKASVTHIPLANFSQERSEELSRSLTKLLISAGVRFRDSRKSERLGAVATDENFAEILSILWLQVVKPVLDGLGYQPRTDNLPRIWWCATGPLAFLPIHAAGLYDTDKVGEKLSDYVISSYTPSLTALLEKSQPVVQDDFQILAVAQPSTPHAKPLPGTVHEVERIEDLASGLYIEALVGEDATVDRVLESMKKSNWIHLACHGEQDLRDPMQSGFLLQDGRLTLSIITREPMPRADFAFLSACQTATGDQKVAEEVMHLAGGMLFSGCQGVIATMWSIEDDDAPKVAEDVYKHMLKKGQPKRTEAAHALHGAVERLRKSNKRFVSWVPFIHLGR</sequence>
<dbReference type="InterPro" id="IPR024983">
    <property type="entry name" value="CHAT_dom"/>
</dbReference>
<feature type="domain" description="CHAT" evidence="1">
    <location>
        <begin position="293"/>
        <end position="567"/>
    </location>
</feature>
<dbReference type="STRING" id="933852.A0A0C2WUZ7"/>
<reference evidence="2 3" key="1">
    <citation type="submission" date="2014-04" db="EMBL/GenBank/DDBJ databases">
        <authorList>
            <consortium name="DOE Joint Genome Institute"/>
            <person name="Kuo A."/>
            <person name="Zuccaro A."/>
            <person name="Kohler A."/>
            <person name="Nagy L.G."/>
            <person name="Floudas D."/>
            <person name="Copeland A."/>
            <person name="Barry K.W."/>
            <person name="Cichocki N."/>
            <person name="Veneault-Fourrey C."/>
            <person name="LaButti K."/>
            <person name="Lindquist E.A."/>
            <person name="Lipzen A."/>
            <person name="Lundell T."/>
            <person name="Morin E."/>
            <person name="Murat C."/>
            <person name="Sun H."/>
            <person name="Tunlid A."/>
            <person name="Henrissat B."/>
            <person name="Grigoriev I.V."/>
            <person name="Hibbett D.S."/>
            <person name="Martin F."/>
            <person name="Nordberg H.P."/>
            <person name="Cantor M.N."/>
            <person name="Hua S.X."/>
        </authorList>
    </citation>
    <scope>NUCLEOTIDE SEQUENCE [LARGE SCALE GENOMIC DNA]</scope>
    <source>
        <strain evidence="2 3">MAFF 305830</strain>
    </source>
</reference>
<dbReference type="Pfam" id="PF12770">
    <property type="entry name" value="CHAT"/>
    <property type="match status" value="1"/>
</dbReference>
<dbReference type="EMBL" id="KN824286">
    <property type="protein sequence ID" value="KIM30008.1"/>
    <property type="molecule type" value="Genomic_DNA"/>
</dbReference>
<evidence type="ECO:0000313" key="2">
    <source>
        <dbReference type="EMBL" id="KIM30008.1"/>
    </source>
</evidence>